<gene>
    <name evidence="8 10" type="primary">rplT</name>
    <name evidence="10" type="ORF">MHSWG343_07640</name>
</gene>
<accession>A0A478FQL6</accession>
<dbReference type="RefSeq" id="WP_216083212.1">
    <property type="nucleotide sequence ID" value="NZ_CACTIB010000020.1"/>
</dbReference>
<evidence type="ECO:0000256" key="9">
    <source>
        <dbReference type="RuleBase" id="RU000560"/>
    </source>
</evidence>
<dbReference type="NCBIfam" id="TIGR01032">
    <property type="entry name" value="rplT_bact"/>
    <property type="match status" value="1"/>
</dbReference>
<dbReference type="Gene3D" id="6.10.160.10">
    <property type="match status" value="1"/>
</dbReference>
<evidence type="ECO:0000313" key="11">
    <source>
        <dbReference type="Proteomes" id="UP000324831"/>
    </source>
</evidence>
<dbReference type="GO" id="GO:0000027">
    <property type="term" value="P:ribosomal large subunit assembly"/>
    <property type="evidence" value="ECO:0007669"/>
    <property type="project" value="UniProtKB-UniRule"/>
</dbReference>
<keyword evidence="2 8" id="KW-0699">rRNA-binding</keyword>
<comment type="similarity">
    <text evidence="1 8 9">Belongs to the bacterial ribosomal protein bL20 family.</text>
</comment>
<reference evidence="10 11" key="1">
    <citation type="submission" date="2019-01" db="EMBL/GenBank/DDBJ databases">
        <title>Draft genome sequences of Candidatus Mycoplasma haemohominis SWG34-3 identified from a patient with pyrexia, anemia and liver dysfunction.</title>
        <authorList>
            <person name="Sekizuka T."/>
            <person name="Hattori N."/>
            <person name="Katano H."/>
            <person name="Takuma T."/>
            <person name="Ito T."/>
            <person name="Arai N."/>
            <person name="Yanai R."/>
            <person name="Ishii S."/>
            <person name="Miura Y."/>
            <person name="Tokunaga T."/>
            <person name="Watanabe H."/>
            <person name="Nomura N."/>
            <person name="Eguchi J."/>
            <person name="Arai T."/>
            <person name="Hasegawa H."/>
            <person name="Nakamaki T."/>
            <person name="Wakita T."/>
            <person name="Niki Y."/>
            <person name="Kuroda M."/>
        </authorList>
    </citation>
    <scope>NUCLEOTIDE SEQUENCE [LARGE SCALE GENOMIC DNA]</scope>
    <source>
        <strain evidence="10">SWG34-3</strain>
    </source>
</reference>
<dbReference type="HAMAP" id="MF_00382">
    <property type="entry name" value="Ribosomal_bL20"/>
    <property type="match status" value="1"/>
</dbReference>
<dbReference type="SUPFAM" id="SSF74731">
    <property type="entry name" value="Ribosomal protein L20"/>
    <property type="match status" value="1"/>
</dbReference>
<dbReference type="Gene3D" id="1.10.1900.20">
    <property type="entry name" value="Ribosomal protein L20"/>
    <property type="match status" value="1"/>
</dbReference>
<dbReference type="AlphaFoldDB" id="A0A478FQL6"/>
<dbReference type="Pfam" id="PF00453">
    <property type="entry name" value="Ribosomal_L20"/>
    <property type="match status" value="1"/>
</dbReference>
<evidence type="ECO:0000256" key="1">
    <source>
        <dbReference type="ARBA" id="ARBA00007698"/>
    </source>
</evidence>
<keyword evidence="5 8" id="KW-0687">Ribonucleoprotein</keyword>
<dbReference type="PRINTS" id="PR00062">
    <property type="entry name" value="RIBOSOMALL20"/>
</dbReference>
<organism evidence="10 11">
    <name type="scientific">Candidatus Mycoplasma haematohominis</name>
    <dbReference type="NCBI Taxonomy" id="1494318"/>
    <lineage>
        <taxon>Bacteria</taxon>
        <taxon>Bacillati</taxon>
        <taxon>Mycoplasmatota</taxon>
        <taxon>Mollicutes</taxon>
        <taxon>Mycoplasmataceae</taxon>
        <taxon>Mycoplasma</taxon>
    </lineage>
</organism>
<comment type="function">
    <text evidence="6 8 9">Binds directly to 23S ribosomal RNA and is necessary for the in vitro assembly process of the 50S ribosomal subunit. It is not involved in the protein synthesizing functions of that subunit.</text>
</comment>
<dbReference type="GO" id="GO:1990904">
    <property type="term" value="C:ribonucleoprotein complex"/>
    <property type="evidence" value="ECO:0007669"/>
    <property type="project" value="UniProtKB-KW"/>
</dbReference>
<evidence type="ECO:0000256" key="2">
    <source>
        <dbReference type="ARBA" id="ARBA00022730"/>
    </source>
</evidence>
<keyword evidence="4 8" id="KW-0689">Ribosomal protein</keyword>
<dbReference type="EMBL" id="BIMN01000004">
    <property type="protein sequence ID" value="GCE63763.1"/>
    <property type="molecule type" value="Genomic_DNA"/>
</dbReference>
<dbReference type="PANTHER" id="PTHR10986">
    <property type="entry name" value="39S RIBOSOMAL PROTEIN L20"/>
    <property type="match status" value="1"/>
</dbReference>
<dbReference type="InterPro" id="IPR035566">
    <property type="entry name" value="Ribosomal_protein_bL20_C"/>
</dbReference>
<evidence type="ECO:0000256" key="5">
    <source>
        <dbReference type="ARBA" id="ARBA00023274"/>
    </source>
</evidence>
<evidence type="ECO:0000256" key="3">
    <source>
        <dbReference type="ARBA" id="ARBA00022884"/>
    </source>
</evidence>
<dbReference type="Proteomes" id="UP000324831">
    <property type="component" value="Unassembled WGS sequence"/>
</dbReference>
<evidence type="ECO:0000256" key="4">
    <source>
        <dbReference type="ARBA" id="ARBA00022980"/>
    </source>
</evidence>
<dbReference type="GO" id="GO:0019843">
    <property type="term" value="F:rRNA binding"/>
    <property type="evidence" value="ECO:0007669"/>
    <property type="project" value="UniProtKB-UniRule"/>
</dbReference>
<comment type="caution">
    <text evidence="10">The sequence shown here is derived from an EMBL/GenBank/DDBJ whole genome shotgun (WGS) entry which is preliminary data.</text>
</comment>
<evidence type="ECO:0000313" key="10">
    <source>
        <dbReference type="EMBL" id="GCE63763.1"/>
    </source>
</evidence>
<dbReference type="GO" id="GO:0005840">
    <property type="term" value="C:ribosome"/>
    <property type="evidence" value="ECO:0007669"/>
    <property type="project" value="UniProtKB-KW"/>
</dbReference>
<keyword evidence="3 8" id="KW-0694">RNA-binding</keyword>
<evidence type="ECO:0000256" key="6">
    <source>
        <dbReference type="ARBA" id="ARBA00024775"/>
    </source>
</evidence>
<dbReference type="InterPro" id="IPR005813">
    <property type="entry name" value="Ribosomal_bL20"/>
</dbReference>
<sequence length="113" mass="13468">MRVPGGYKTRQRRKKIVKRAEGYWGHRHVSYRTARQSLVRSAQYAFISRKQRKRDFRRLWILRINAAARLNGVTYSRFMEAMKKNNVGLNRKMLSEMAIHNPDQFKNLCGLVK</sequence>
<dbReference type="GO" id="GO:0006412">
    <property type="term" value="P:translation"/>
    <property type="evidence" value="ECO:0007669"/>
    <property type="project" value="InterPro"/>
</dbReference>
<evidence type="ECO:0000256" key="7">
    <source>
        <dbReference type="ARBA" id="ARBA00035172"/>
    </source>
</evidence>
<protein>
    <recommendedName>
        <fullName evidence="7 8">Large ribosomal subunit protein bL20</fullName>
    </recommendedName>
</protein>
<dbReference type="PROSITE" id="PS00937">
    <property type="entry name" value="RIBOSOMAL_L20"/>
    <property type="match status" value="1"/>
</dbReference>
<dbReference type="FunFam" id="1.10.1900.20:FF:000001">
    <property type="entry name" value="50S ribosomal protein L20"/>
    <property type="match status" value="1"/>
</dbReference>
<evidence type="ECO:0000256" key="8">
    <source>
        <dbReference type="HAMAP-Rule" id="MF_00382"/>
    </source>
</evidence>
<proteinExistence type="inferred from homology"/>
<dbReference type="InterPro" id="IPR049946">
    <property type="entry name" value="RIBOSOMAL_L20_CS"/>
</dbReference>
<dbReference type="GO" id="GO:0003735">
    <property type="term" value="F:structural constituent of ribosome"/>
    <property type="evidence" value="ECO:0007669"/>
    <property type="project" value="InterPro"/>
</dbReference>
<name>A0A478FQL6_9MOLU</name>
<dbReference type="CDD" id="cd07026">
    <property type="entry name" value="Ribosomal_L20"/>
    <property type="match status" value="1"/>
</dbReference>